<dbReference type="AlphaFoldDB" id="A0A0D2PZ09"/>
<reference evidence="2" key="1">
    <citation type="submission" date="2014-04" db="EMBL/GenBank/DDBJ databases">
        <title>Evolutionary Origins and Diversification of the Mycorrhizal Mutualists.</title>
        <authorList>
            <consortium name="DOE Joint Genome Institute"/>
            <consortium name="Mycorrhizal Genomics Consortium"/>
            <person name="Kohler A."/>
            <person name="Kuo A."/>
            <person name="Nagy L.G."/>
            <person name="Floudas D."/>
            <person name="Copeland A."/>
            <person name="Barry K.W."/>
            <person name="Cichocki N."/>
            <person name="Veneault-Fourrey C."/>
            <person name="LaButti K."/>
            <person name="Lindquist E.A."/>
            <person name="Lipzen A."/>
            <person name="Lundell T."/>
            <person name="Morin E."/>
            <person name="Murat C."/>
            <person name="Riley R."/>
            <person name="Ohm R."/>
            <person name="Sun H."/>
            <person name="Tunlid A."/>
            <person name="Henrissat B."/>
            <person name="Grigoriev I.V."/>
            <person name="Hibbett D.S."/>
            <person name="Martin F."/>
        </authorList>
    </citation>
    <scope>NUCLEOTIDE SEQUENCE [LARGE SCALE GENOMIC DNA]</scope>
    <source>
        <strain evidence="2">FD-334 SS-4</strain>
    </source>
</reference>
<keyword evidence="2" id="KW-1185">Reference proteome</keyword>
<organism evidence="1 2">
    <name type="scientific">Hypholoma sublateritium (strain FD-334 SS-4)</name>
    <dbReference type="NCBI Taxonomy" id="945553"/>
    <lineage>
        <taxon>Eukaryota</taxon>
        <taxon>Fungi</taxon>
        <taxon>Dikarya</taxon>
        <taxon>Basidiomycota</taxon>
        <taxon>Agaricomycotina</taxon>
        <taxon>Agaricomycetes</taxon>
        <taxon>Agaricomycetidae</taxon>
        <taxon>Agaricales</taxon>
        <taxon>Agaricineae</taxon>
        <taxon>Strophariaceae</taxon>
        <taxon>Hypholoma</taxon>
    </lineage>
</organism>
<sequence>MARLTSLRRVYHISSPSFNKLPLSQRISTSYSRKETDSCGLPIQPTWSVYELLSSYPSPTLSTNTIVQLYELSALMCPKVDTPQFKFIKEELEDMVRLVEAVKLVDTSGISVKGRGEEEDSDLNTPHSDNLAESGKVLLKHASRAKDGFYIVDSDRRR</sequence>
<accession>A0A0D2PZ09</accession>
<name>A0A0D2PZ09_HYPSF</name>
<evidence type="ECO:0008006" key="3">
    <source>
        <dbReference type="Google" id="ProtNLM"/>
    </source>
</evidence>
<dbReference type="Proteomes" id="UP000054270">
    <property type="component" value="Unassembled WGS sequence"/>
</dbReference>
<evidence type="ECO:0000313" key="1">
    <source>
        <dbReference type="EMBL" id="KJA24595.1"/>
    </source>
</evidence>
<protein>
    <recommendedName>
        <fullName evidence="3">Glutamyl-tRNA(Gln) amidotransferase subunit F, mitochondrial</fullName>
    </recommendedName>
</protein>
<proteinExistence type="predicted"/>
<dbReference type="OrthoDB" id="5522061at2759"/>
<dbReference type="EMBL" id="KN817536">
    <property type="protein sequence ID" value="KJA24595.1"/>
    <property type="molecule type" value="Genomic_DNA"/>
</dbReference>
<dbReference type="OMA" id="KPTWSVN"/>
<evidence type="ECO:0000313" key="2">
    <source>
        <dbReference type="Proteomes" id="UP000054270"/>
    </source>
</evidence>
<gene>
    <name evidence="1" type="ORF">HYPSUDRAFT_38652</name>
</gene>